<dbReference type="InterPro" id="IPR046331">
    <property type="entry name" value="GPAM1-like"/>
</dbReference>
<organism evidence="2 3">
    <name type="scientific">Saguinus oedipus</name>
    <name type="common">Cotton-top tamarin</name>
    <name type="synonym">Oedipomidas oedipus</name>
    <dbReference type="NCBI Taxonomy" id="9490"/>
    <lineage>
        <taxon>Eukaryota</taxon>
        <taxon>Metazoa</taxon>
        <taxon>Chordata</taxon>
        <taxon>Craniata</taxon>
        <taxon>Vertebrata</taxon>
        <taxon>Euteleostomi</taxon>
        <taxon>Mammalia</taxon>
        <taxon>Eutheria</taxon>
        <taxon>Euarchontoglires</taxon>
        <taxon>Primates</taxon>
        <taxon>Haplorrhini</taxon>
        <taxon>Platyrrhini</taxon>
        <taxon>Cebidae</taxon>
        <taxon>Callitrichinae</taxon>
        <taxon>Saguinus</taxon>
    </lineage>
</organism>
<keyword evidence="3" id="KW-1185">Reference proteome</keyword>
<name>A0ABQ9VTW2_SAGOE</name>
<protein>
    <submittedName>
        <fullName evidence="2">Uncharacterized protein</fullName>
    </submittedName>
</protein>
<feature type="region of interest" description="Disordered" evidence="1">
    <location>
        <begin position="127"/>
        <end position="154"/>
    </location>
</feature>
<dbReference type="PANTHER" id="PTHR46370">
    <property type="entry name" value="GPALPP MOTIFS-CONTAINING PROTEIN 1"/>
    <property type="match status" value="1"/>
</dbReference>
<evidence type="ECO:0000313" key="3">
    <source>
        <dbReference type="Proteomes" id="UP001266305"/>
    </source>
</evidence>
<evidence type="ECO:0000313" key="2">
    <source>
        <dbReference type="EMBL" id="KAK2112802.1"/>
    </source>
</evidence>
<feature type="region of interest" description="Disordered" evidence="1">
    <location>
        <begin position="1"/>
        <end position="110"/>
    </location>
</feature>
<sequence>MTHSKSSLVAGPALPPNYKSSSSDSSDSDEDSSSLYEEGNQESEDDDTGPTARKQRKNQDDDEDDDDGFFGPALPPGFKKQDDSPPRSFVNQDKRLLNGQDGNPDFLTDSTVFPAARMPVCGALIEHGPALPPGFIKAAQKSDKGRDDPEQQYL</sequence>
<evidence type="ECO:0000256" key="1">
    <source>
        <dbReference type="SAM" id="MobiDB-lite"/>
    </source>
</evidence>
<accession>A0ABQ9VTW2</accession>
<dbReference type="EMBL" id="JASSZA010000005">
    <property type="protein sequence ID" value="KAK2112802.1"/>
    <property type="molecule type" value="Genomic_DNA"/>
</dbReference>
<dbReference type="Proteomes" id="UP001266305">
    <property type="component" value="Unassembled WGS sequence"/>
</dbReference>
<gene>
    <name evidence="2" type="ORF">P7K49_012549</name>
</gene>
<comment type="caution">
    <text evidence="2">The sequence shown here is derived from an EMBL/GenBank/DDBJ whole genome shotgun (WGS) entry which is preliminary data.</text>
</comment>
<feature type="compositionally biased region" description="Basic and acidic residues" evidence="1">
    <location>
        <begin position="140"/>
        <end position="154"/>
    </location>
</feature>
<proteinExistence type="predicted"/>
<dbReference type="PANTHER" id="PTHR46370:SF1">
    <property type="entry name" value="GPALPP MOTIFS-CONTAINING PROTEIN 1"/>
    <property type="match status" value="1"/>
</dbReference>
<reference evidence="2 3" key="1">
    <citation type="submission" date="2023-05" db="EMBL/GenBank/DDBJ databases">
        <title>B98-5 Cell Line De Novo Hybrid Assembly: An Optical Mapping Approach.</title>
        <authorList>
            <person name="Kananen K."/>
            <person name="Auerbach J.A."/>
            <person name="Kautto E."/>
            <person name="Blachly J.S."/>
        </authorList>
    </citation>
    <scope>NUCLEOTIDE SEQUENCE [LARGE SCALE GENOMIC DNA]</scope>
    <source>
        <strain evidence="2">B95-8</strain>
        <tissue evidence="2">Cell line</tissue>
    </source>
</reference>
<feature type="compositionally biased region" description="Acidic residues" evidence="1">
    <location>
        <begin position="39"/>
        <end position="48"/>
    </location>
</feature>